<keyword evidence="3 4" id="KW-0472">Membrane</keyword>
<dbReference type="InterPro" id="IPR011701">
    <property type="entry name" value="MFS"/>
</dbReference>
<gene>
    <name evidence="5" type="ORF">CPter91_0285</name>
</gene>
<dbReference type="PANTHER" id="PTHR23531">
    <property type="entry name" value="QUINOLENE RESISTANCE PROTEIN NORA"/>
    <property type="match status" value="1"/>
</dbReference>
<keyword evidence="1 4" id="KW-0812">Transmembrane</keyword>
<feature type="transmembrane region" description="Helical" evidence="4">
    <location>
        <begin position="305"/>
        <end position="328"/>
    </location>
</feature>
<organism evidence="5 6">
    <name type="scientific">Collimonas pratensis</name>
    <dbReference type="NCBI Taxonomy" id="279113"/>
    <lineage>
        <taxon>Bacteria</taxon>
        <taxon>Pseudomonadati</taxon>
        <taxon>Pseudomonadota</taxon>
        <taxon>Betaproteobacteria</taxon>
        <taxon>Burkholderiales</taxon>
        <taxon>Oxalobacteraceae</taxon>
        <taxon>Collimonas</taxon>
    </lineage>
</organism>
<dbReference type="EMBL" id="CP013234">
    <property type="protein sequence ID" value="AMP02684.1"/>
    <property type="molecule type" value="Genomic_DNA"/>
</dbReference>
<dbReference type="STRING" id="279113.CPter91_0285"/>
<feature type="transmembrane region" description="Helical" evidence="4">
    <location>
        <begin position="222"/>
        <end position="243"/>
    </location>
</feature>
<feature type="transmembrane region" description="Helical" evidence="4">
    <location>
        <begin position="84"/>
        <end position="102"/>
    </location>
</feature>
<feature type="transmembrane region" description="Helical" evidence="4">
    <location>
        <begin position="141"/>
        <end position="163"/>
    </location>
</feature>
<evidence type="ECO:0000313" key="5">
    <source>
        <dbReference type="EMBL" id="AMP02684.1"/>
    </source>
</evidence>
<feature type="transmembrane region" description="Helical" evidence="4">
    <location>
        <begin position="108"/>
        <end position="129"/>
    </location>
</feature>
<feature type="transmembrane region" description="Helical" evidence="4">
    <location>
        <begin position="340"/>
        <end position="361"/>
    </location>
</feature>
<evidence type="ECO:0000256" key="4">
    <source>
        <dbReference type="SAM" id="Phobius"/>
    </source>
</evidence>
<feature type="transmembrane region" description="Helical" evidence="4">
    <location>
        <begin position="282"/>
        <end position="299"/>
    </location>
</feature>
<feature type="transmembrane region" description="Helical" evidence="4">
    <location>
        <begin position="255"/>
        <end position="275"/>
    </location>
</feature>
<dbReference type="KEGG" id="cpra:CPter91_0285"/>
<dbReference type="PATRIC" id="fig|279113.9.peg.291"/>
<evidence type="ECO:0000313" key="6">
    <source>
        <dbReference type="Proteomes" id="UP000074561"/>
    </source>
</evidence>
<dbReference type="GO" id="GO:0022857">
    <property type="term" value="F:transmembrane transporter activity"/>
    <property type="evidence" value="ECO:0007669"/>
    <property type="project" value="InterPro"/>
</dbReference>
<dbReference type="InterPro" id="IPR036259">
    <property type="entry name" value="MFS_trans_sf"/>
</dbReference>
<dbReference type="RefSeq" id="WP_061935972.1">
    <property type="nucleotide sequence ID" value="NZ_CP013234.1"/>
</dbReference>
<feature type="transmembrane region" description="Helical" evidence="4">
    <location>
        <begin position="51"/>
        <end position="72"/>
    </location>
</feature>
<feature type="transmembrane region" description="Helical" evidence="4">
    <location>
        <begin position="169"/>
        <end position="190"/>
    </location>
</feature>
<keyword evidence="2 4" id="KW-1133">Transmembrane helix</keyword>
<dbReference type="Proteomes" id="UP000074561">
    <property type="component" value="Chromosome"/>
</dbReference>
<feature type="transmembrane region" description="Helical" evidence="4">
    <location>
        <begin position="373"/>
        <end position="393"/>
    </location>
</feature>
<dbReference type="InterPro" id="IPR052714">
    <property type="entry name" value="MFS_Exporter"/>
</dbReference>
<evidence type="ECO:0000256" key="3">
    <source>
        <dbReference type="ARBA" id="ARBA00023136"/>
    </source>
</evidence>
<sequence>MNQASEQLPEAMRVAVLAPFLIASVVLAAAYGSSFLLPDYLLAIKLSGISAGSIMSAGMVATIVCASTAGWFAQRYGVIQTASLAAFMMAAAMLCLAAVPLATPLAYLGGMLLGASWSVYFILAPLQLIHYLRPAARIKYLTLLSGSQMAGLGLAAPIGHLVAQSTGSFSLVYVGLAICCAIATACLDLTRRRMRDDPHMAMKSVVLTPASALTIMRAKTGIPIVMIALAACVFTGLSTYQSAYASSRGLRPETFFVTFTAVAVLLRFSIAAFVNKIPVARLALGLILLTLVSLALYVANSGNYGLYIGSTAAFALGYGLSYATLNAMAVNLAERMELPVAITSQVFTIGYFVGLLGFPYFAEMLVSHHGVDAMLYAMGLLMVLNIALLGVMYPRAWMRPVAPN</sequence>
<dbReference type="AlphaFoldDB" id="A0A127PY58"/>
<dbReference type="OrthoDB" id="8046314at2"/>
<feature type="transmembrane region" description="Helical" evidence="4">
    <location>
        <begin position="12"/>
        <end position="31"/>
    </location>
</feature>
<accession>A0A127PY58</accession>
<dbReference type="SUPFAM" id="SSF103473">
    <property type="entry name" value="MFS general substrate transporter"/>
    <property type="match status" value="1"/>
</dbReference>
<evidence type="ECO:0000256" key="1">
    <source>
        <dbReference type="ARBA" id="ARBA00022692"/>
    </source>
</evidence>
<proteinExistence type="predicted"/>
<dbReference type="Pfam" id="PF07690">
    <property type="entry name" value="MFS_1"/>
    <property type="match status" value="1"/>
</dbReference>
<dbReference type="Gene3D" id="1.20.1250.20">
    <property type="entry name" value="MFS general substrate transporter like domains"/>
    <property type="match status" value="1"/>
</dbReference>
<evidence type="ECO:0000256" key="2">
    <source>
        <dbReference type="ARBA" id="ARBA00022989"/>
    </source>
</evidence>
<protein>
    <submittedName>
        <fullName evidence="5">Major Facilitator Superfamily protein</fullName>
    </submittedName>
</protein>
<dbReference type="PANTHER" id="PTHR23531:SF1">
    <property type="entry name" value="QUINOLENE RESISTANCE PROTEIN NORA"/>
    <property type="match status" value="1"/>
</dbReference>
<reference evidence="5 6" key="1">
    <citation type="submission" date="2015-11" db="EMBL/GenBank/DDBJ databases">
        <title>Exploring the genomic traits of fungus-feeding bacterial genus Collimonas.</title>
        <authorList>
            <person name="Song C."/>
            <person name="Schmidt R."/>
            <person name="de Jager V."/>
            <person name="Krzyzanowska D."/>
            <person name="Jongedijk E."/>
            <person name="Cankar K."/>
            <person name="Beekwilder J."/>
            <person name="van Veen A."/>
            <person name="de Boer W."/>
            <person name="van Veen J.A."/>
            <person name="Garbeva P."/>
        </authorList>
    </citation>
    <scope>NUCLEOTIDE SEQUENCE [LARGE SCALE GENOMIC DNA]</scope>
    <source>
        <strain evidence="5 6">Ter91</strain>
    </source>
</reference>
<name>A0A127PY58_9BURK</name>